<dbReference type="OrthoDB" id="7998953at2"/>
<comment type="caution">
    <text evidence="1">The sequence shown here is derived from an EMBL/GenBank/DDBJ whole genome shotgun (WGS) entry which is preliminary data.</text>
</comment>
<dbReference type="Proteomes" id="UP000290759">
    <property type="component" value="Unassembled WGS sequence"/>
</dbReference>
<sequence>MDTNFDLDGLVGQVAAASLPGHRIARIATEPDVDADGLQGIRVVVVLVGDDASLSGDEALNTIVDLRQALQKAGDDRFPFVDFTNESELAADVDP</sequence>
<name>A0A4Q2U4I6_9HYPH</name>
<accession>A0A4Q2U4I6</accession>
<dbReference type="RefSeq" id="WP_129227486.1">
    <property type="nucleotide sequence ID" value="NZ_QYBB01000014.1"/>
</dbReference>
<protein>
    <submittedName>
        <fullName evidence="1">Uncharacterized protein</fullName>
    </submittedName>
</protein>
<dbReference type="AlphaFoldDB" id="A0A4Q2U4I6"/>
<keyword evidence="2" id="KW-1185">Reference proteome</keyword>
<dbReference type="EMBL" id="QYBB01000014">
    <property type="protein sequence ID" value="RYC31469.1"/>
    <property type="molecule type" value="Genomic_DNA"/>
</dbReference>
<reference evidence="1 2" key="1">
    <citation type="submission" date="2018-12" db="EMBL/GenBank/DDBJ databases">
        <authorList>
            <person name="Grouzdev D.S."/>
            <person name="Krutkina M.S."/>
        </authorList>
    </citation>
    <scope>NUCLEOTIDE SEQUENCE [LARGE SCALE GENOMIC DNA]</scope>
    <source>
        <strain evidence="1 2">RmlP026</strain>
    </source>
</reference>
<reference evidence="1 2" key="2">
    <citation type="submission" date="2019-02" db="EMBL/GenBank/DDBJ databases">
        <title>'Lichenibacterium ramalinii' gen. nov. sp. nov., 'Lichenibacterium minor' gen. nov. sp. nov.</title>
        <authorList>
            <person name="Pankratov T."/>
        </authorList>
    </citation>
    <scope>NUCLEOTIDE SEQUENCE [LARGE SCALE GENOMIC DNA]</scope>
    <source>
        <strain evidence="1 2">RmlP026</strain>
    </source>
</reference>
<evidence type="ECO:0000313" key="2">
    <source>
        <dbReference type="Proteomes" id="UP000290759"/>
    </source>
</evidence>
<gene>
    <name evidence="1" type="ORF">D3273_13915</name>
</gene>
<evidence type="ECO:0000313" key="1">
    <source>
        <dbReference type="EMBL" id="RYC31469.1"/>
    </source>
</evidence>
<organism evidence="1 2">
    <name type="scientific">Lichenibacterium minor</name>
    <dbReference type="NCBI Taxonomy" id="2316528"/>
    <lineage>
        <taxon>Bacteria</taxon>
        <taxon>Pseudomonadati</taxon>
        <taxon>Pseudomonadota</taxon>
        <taxon>Alphaproteobacteria</taxon>
        <taxon>Hyphomicrobiales</taxon>
        <taxon>Lichenihabitantaceae</taxon>
        <taxon>Lichenibacterium</taxon>
    </lineage>
</organism>
<proteinExistence type="predicted"/>